<feature type="non-terminal residue" evidence="2">
    <location>
        <position position="159"/>
    </location>
</feature>
<gene>
    <name evidence="2" type="ORF">MUK42_02054</name>
</gene>
<name>A0A9E7EHT3_9LILI</name>
<keyword evidence="3" id="KW-1185">Reference proteome</keyword>
<protein>
    <submittedName>
        <fullName evidence="2">Uncharacterized protein</fullName>
    </submittedName>
</protein>
<accession>A0A9E7EHT3</accession>
<dbReference type="EMBL" id="CP097503">
    <property type="protein sequence ID" value="URD77619.1"/>
    <property type="molecule type" value="Genomic_DNA"/>
</dbReference>
<evidence type="ECO:0000313" key="2">
    <source>
        <dbReference type="EMBL" id="URD77619.1"/>
    </source>
</evidence>
<dbReference type="AlphaFoldDB" id="A0A9E7EHT3"/>
<dbReference type="OrthoDB" id="1536506at2759"/>
<organism evidence="2 3">
    <name type="scientific">Musa troglodytarum</name>
    <name type="common">fe'i banana</name>
    <dbReference type="NCBI Taxonomy" id="320322"/>
    <lineage>
        <taxon>Eukaryota</taxon>
        <taxon>Viridiplantae</taxon>
        <taxon>Streptophyta</taxon>
        <taxon>Embryophyta</taxon>
        <taxon>Tracheophyta</taxon>
        <taxon>Spermatophyta</taxon>
        <taxon>Magnoliopsida</taxon>
        <taxon>Liliopsida</taxon>
        <taxon>Zingiberales</taxon>
        <taxon>Musaceae</taxon>
        <taxon>Musa</taxon>
    </lineage>
</organism>
<evidence type="ECO:0000313" key="3">
    <source>
        <dbReference type="Proteomes" id="UP001055439"/>
    </source>
</evidence>
<sequence>MGDSAVRDDLHLRIRVPQPTEVADVIVDVEVIKKAGVSRFCWVDMSGSRREECRRLVQLIGYRLPVVAHDIRSRHDCRFDRRRRPVWMYGLYKSRSPAKMRCRHGSPGNHVEEHGARVIREGPTSKGHAARMLTPGPTTSGFRMPGLIELGPRDEKKLT</sequence>
<feature type="region of interest" description="Disordered" evidence="1">
    <location>
        <begin position="123"/>
        <end position="159"/>
    </location>
</feature>
<evidence type="ECO:0000256" key="1">
    <source>
        <dbReference type="SAM" id="MobiDB-lite"/>
    </source>
</evidence>
<reference evidence="2" key="1">
    <citation type="submission" date="2022-05" db="EMBL/GenBank/DDBJ databases">
        <title>The Musa troglodytarum L. genome provides insights into the mechanism of non-climacteric behaviour and enrichment of carotenoids.</title>
        <authorList>
            <person name="Wang J."/>
        </authorList>
    </citation>
    <scope>NUCLEOTIDE SEQUENCE</scope>
    <source>
        <tissue evidence="2">Leaf</tissue>
    </source>
</reference>
<proteinExistence type="predicted"/>
<dbReference type="Proteomes" id="UP001055439">
    <property type="component" value="Chromosome 10"/>
</dbReference>